<dbReference type="AlphaFoldDB" id="G2GZS1"/>
<dbReference type="Proteomes" id="UP000004116">
    <property type="component" value="Unassembled WGS sequence"/>
</dbReference>
<sequence>MRILSSFLTKDCLQNRSEGGEVKAHGATQNSHHAVGYASNLKYQRA</sequence>
<accession>G2GZS1</accession>
<organism evidence="1 2">
    <name type="scientific">Candidatus Regiella insecticola 5.15</name>
    <dbReference type="NCBI Taxonomy" id="1005043"/>
    <lineage>
        <taxon>Bacteria</taxon>
        <taxon>Pseudomonadati</taxon>
        <taxon>Pseudomonadota</taxon>
        <taxon>Gammaproteobacteria</taxon>
        <taxon>Enterobacterales</taxon>
        <taxon>Enterobacteriaceae</taxon>
        <taxon>aphid secondary symbionts</taxon>
        <taxon>Candidatus Regiella</taxon>
    </lineage>
</organism>
<protein>
    <submittedName>
        <fullName evidence="1">Uncharacterized protein</fullName>
    </submittedName>
</protein>
<evidence type="ECO:0000313" key="2">
    <source>
        <dbReference type="Proteomes" id="UP000004116"/>
    </source>
</evidence>
<comment type="caution">
    <text evidence="1">The sequence shown here is derived from an EMBL/GenBank/DDBJ whole genome shotgun (WGS) entry which is preliminary data.</text>
</comment>
<evidence type="ECO:0000313" key="1">
    <source>
        <dbReference type="EMBL" id="EGY28772.1"/>
    </source>
</evidence>
<reference evidence="1 2" key="1">
    <citation type="journal article" date="2012" name="Genome Res.">
        <title>Genomic basis of endosymbiont-conferred protection against an insect parasitoid.</title>
        <authorList>
            <person name="Hansen A.K."/>
            <person name="Vorburger C."/>
            <person name="Moran N.A."/>
        </authorList>
    </citation>
    <scope>NUCLEOTIDE SEQUENCE [LARGE SCALE GENOMIC DNA]</scope>
    <source>
        <strain evidence="2">R5.15</strain>
    </source>
</reference>
<keyword evidence="2" id="KW-1185">Reference proteome</keyword>
<gene>
    <name evidence="1" type="ORF">Rin_00012980</name>
</gene>
<name>G2GZS1_9ENTR</name>
<dbReference type="EMBL" id="AGCA01000310">
    <property type="protein sequence ID" value="EGY28772.1"/>
    <property type="molecule type" value="Genomic_DNA"/>
</dbReference>
<proteinExistence type="predicted"/>